<proteinExistence type="predicted"/>
<sequence>MPAGRFNYTEVWRKYKKCQEVIDSFTDFESSAESPVYTDQNLEINIKKLISWMQSHPSCVEYMSLNKMLAISCLMDDREVEAIYHLIESHAVLLHLQVQHRYNKTQERQMLLEEPQTFGLNPAYIKFNSDEEVKDCASTVTDRLKEFPEEWYMVQLTAQYESSKSSIYNTSEMIGMVPIHISVLPTGQNGIHPFCITVPKPKLSTNYDVCKEIRDILSSNRMDLQATYANHRLYWKMRDKQNNRMKMAICELESTWLREWRVLLIADPIEDLSVVKDVREMINKLITDNKSSNCISERTRWLLHKIALGACFLTRTEIALAIKYILPLDEKLCDSIILSIYGKLNSLTPLMSVKRKTLVLIIDEILDHIPFEVMDVLTNHPVTRFPSLHMAYALYKEHEETIENGCKVIKIGKNNGSFMVNPSGNLPELEKRMKLFIEYWLPHWTGTYNIQPDEKSFECALTNYDILMYSGHGSGIQYLSGERIEKLRVKAIVLLFGCGSAKLWSVGGRFPPIGVSNQYLIACSPCILGMLWEVTDGDVDRLTANLMGNWIPSPAPRPWSEVKMNEWSNGILAFKNMDLENGISTMSLSESRPCKTSVEPEMLRALAKYRGSCSQYMTMAAVVVRGLPVRLK</sequence>
<keyword evidence="3" id="KW-0378">Hydrolase</keyword>
<dbReference type="PANTHER" id="PTHR12792:SF0">
    <property type="entry name" value="SEPARIN"/>
    <property type="match status" value="1"/>
</dbReference>
<dbReference type="PROSITE" id="PS51700">
    <property type="entry name" value="SEPARIN"/>
    <property type="match status" value="1"/>
</dbReference>
<dbReference type="InterPro" id="IPR030397">
    <property type="entry name" value="SEPARIN_core_dom"/>
</dbReference>
<feature type="domain" description="Peptidase C50" evidence="5">
    <location>
        <begin position="413"/>
        <end position="509"/>
    </location>
</feature>
<dbReference type="FunCoup" id="A0A6J0BI75">
    <property type="interactions" value="11"/>
</dbReference>
<dbReference type="CTD" id="38640"/>
<dbReference type="InParanoid" id="A0A6J0BI75"/>
<dbReference type="GeneID" id="107220024"/>
<dbReference type="RefSeq" id="XP_015513902.1">
    <property type="nucleotide sequence ID" value="XM_015658416.2"/>
</dbReference>
<dbReference type="InterPro" id="IPR005314">
    <property type="entry name" value="Peptidase_C50"/>
</dbReference>
<dbReference type="GO" id="GO:0006508">
    <property type="term" value="P:proteolysis"/>
    <property type="evidence" value="ECO:0007669"/>
    <property type="project" value="InterPro"/>
</dbReference>
<name>A0A6J0BI75_NEOLC</name>
<evidence type="ECO:0000256" key="1">
    <source>
        <dbReference type="ARBA" id="ARBA00000451"/>
    </source>
</evidence>
<dbReference type="GO" id="GO:0005634">
    <property type="term" value="C:nucleus"/>
    <property type="evidence" value="ECO:0007669"/>
    <property type="project" value="InterPro"/>
</dbReference>
<dbReference type="KEGG" id="nlo:107220024"/>
<evidence type="ECO:0000259" key="5">
    <source>
        <dbReference type="PROSITE" id="PS51700"/>
    </source>
</evidence>
<gene>
    <name evidence="7" type="primary">LOC107220024</name>
</gene>
<evidence type="ECO:0000256" key="2">
    <source>
        <dbReference type="ARBA" id="ARBA00012489"/>
    </source>
</evidence>
<dbReference type="PANTHER" id="PTHR12792">
    <property type="entry name" value="EXTRA SPINDLE POLES 1-RELATED"/>
    <property type="match status" value="1"/>
</dbReference>
<dbReference type="GO" id="GO:0072686">
    <property type="term" value="C:mitotic spindle"/>
    <property type="evidence" value="ECO:0007669"/>
    <property type="project" value="TreeGrafter"/>
</dbReference>
<dbReference type="EC" id="3.4.22.49" evidence="2"/>
<dbReference type="GO" id="GO:0005737">
    <property type="term" value="C:cytoplasm"/>
    <property type="evidence" value="ECO:0007669"/>
    <property type="project" value="TreeGrafter"/>
</dbReference>
<dbReference type="AlphaFoldDB" id="A0A6J0BI75"/>
<dbReference type="GO" id="GO:0051307">
    <property type="term" value="P:meiotic chromosome separation"/>
    <property type="evidence" value="ECO:0007669"/>
    <property type="project" value="TreeGrafter"/>
</dbReference>
<comment type="catalytic activity">
    <reaction evidence="1">
        <text>All bonds known to be hydrolyzed by this endopeptidase have arginine in P1 and an acidic residue in P4. P6 is often occupied by an acidic residue or by a hydroxy-amino-acid residue, the phosphorylation of which enhances cleavage.</text>
        <dbReference type="EC" id="3.4.22.49"/>
    </reaction>
</comment>
<evidence type="ECO:0000256" key="4">
    <source>
        <dbReference type="ARBA" id="ARBA00022829"/>
    </source>
</evidence>
<protein>
    <recommendedName>
        <fullName evidence="2">separase</fullName>
        <ecNumber evidence="2">3.4.22.49</ecNumber>
    </recommendedName>
</protein>
<dbReference type="Pfam" id="PF03568">
    <property type="entry name" value="Separin_C"/>
    <property type="match status" value="1"/>
</dbReference>
<keyword evidence="4" id="KW-0159">Chromosome partition</keyword>
<evidence type="ECO:0000313" key="6">
    <source>
        <dbReference type="Proteomes" id="UP000829291"/>
    </source>
</evidence>
<reference evidence="7" key="1">
    <citation type="submission" date="2025-08" db="UniProtKB">
        <authorList>
            <consortium name="RefSeq"/>
        </authorList>
    </citation>
    <scope>IDENTIFICATION</scope>
    <source>
        <tissue evidence="7">Thorax and Abdomen</tissue>
    </source>
</reference>
<evidence type="ECO:0000313" key="7">
    <source>
        <dbReference type="RefSeq" id="XP_015513902.1"/>
    </source>
</evidence>
<evidence type="ECO:0000256" key="3">
    <source>
        <dbReference type="ARBA" id="ARBA00022801"/>
    </source>
</evidence>
<dbReference type="OrthoDB" id="10255632at2759"/>
<organism evidence="7">
    <name type="scientific">Neodiprion lecontei</name>
    <name type="common">Redheaded pine sawfly</name>
    <dbReference type="NCBI Taxonomy" id="441921"/>
    <lineage>
        <taxon>Eukaryota</taxon>
        <taxon>Metazoa</taxon>
        <taxon>Ecdysozoa</taxon>
        <taxon>Arthropoda</taxon>
        <taxon>Hexapoda</taxon>
        <taxon>Insecta</taxon>
        <taxon>Pterygota</taxon>
        <taxon>Neoptera</taxon>
        <taxon>Endopterygota</taxon>
        <taxon>Hymenoptera</taxon>
        <taxon>Tenthredinoidea</taxon>
        <taxon>Diprionidae</taxon>
        <taxon>Diprioninae</taxon>
        <taxon>Neodiprion</taxon>
    </lineage>
</organism>
<accession>A0A6J0BI75</accession>
<dbReference type="Proteomes" id="UP000829291">
    <property type="component" value="Chromosome 4"/>
</dbReference>
<keyword evidence="6" id="KW-1185">Reference proteome</keyword>
<dbReference type="GO" id="GO:0004197">
    <property type="term" value="F:cysteine-type endopeptidase activity"/>
    <property type="evidence" value="ECO:0007669"/>
    <property type="project" value="InterPro"/>
</dbReference>